<dbReference type="InterPro" id="IPR014001">
    <property type="entry name" value="Helicase_ATP-bd"/>
</dbReference>
<evidence type="ECO:0000259" key="7">
    <source>
        <dbReference type="PROSITE" id="PS51192"/>
    </source>
</evidence>
<evidence type="ECO:0000313" key="9">
    <source>
        <dbReference type="EMBL" id="CAE0369677.1"/>
    </source>
</evidence>
<dbReference type="GO" id="GO:0005524">
    <property type="term" value="F:ATP binding"/>
    <property type="evidence" value="ECO:0007669"/>
    <property type="project" value="UniProtKB-KW"/>
</dbReference>
<evidence type="ECO:0000259" key="8">
    <source>
        <dbReference type="PROSITE" id="PS51194"/>
    </source>
</evidence>
<dbReference type="InterPro" id="IPR001650">
    <property type="entry name" value="Helicase_C-like"/>
</dbReference>
<dbReference type="SUPFAM" id="SSF52540">
    <property type="entry name" value="P-loop containing nucleoside triphosphate hydrolases"/>
    <property type="match status" value="1"/>
</dbReference>
<evidence type="ECO:0000256" key="6">
    <source>
        <dbReference type="SAM" id="SignalP"/>
    </source>
</evidence>
<evidence type="ECO:0000256" key="3">
    <source>
        <dbReference type="ARBA" id="ARBA00022801"/>
    </source>
</evidence>
<dbReference type="Pfam" id="PF00270">
    <property type="entry name" value="DEAD"/>
    <property type="match status" value="1"/>
</dbReference>
<dbReference type="InterPro" id="IPR044742">
    <property type="entry name" value="DEAD/DEAH_RhlB"/>
</dbReference>
<organism evidence="9">
    <name type="scientific">Aureoumbra lagunensis</name>
    <dbReference type="NCBI Taxonomy" id="44058"/>
    <lineage>
        <taxon>Eukaryota</taxon>
        <taxon>Sar</taxon>
        <taxon>Stramenopiles</taxon>
        <taxon>Ochrophyta</taxon>
        <taxon>Pelagophyceae</taxon>
        <taxon>Pelagomonadales</taxon>
        <taxon>Aureoumbra</taxon>
    </lineage>
</organism>
<accession>A0A7S3JZC7</accession>
<feature type="chain" id="PRO_5031226260" description="RNA helicase" evidence="6">
    <location>
        <begin position="19"/>
        <end position="593"/>
    </location>
</feature>
<dbReference type="CDD" id="cd18787">
    <property type="entry name" value="SF2_C_DEAD"/>
    <property type="match status" value="1"/>
</dbReference>
<keyword evidence="4" id="KW-0347">Helicase</keyword>
<dbReference type="GO" id="GO:0003724">
    <property type="term" value="F:RNA helicase activity"/>
    <property type="evidence" value="ECO:0007669"/>
    <property type="project" value="UniProtKB-EC"/>
</dbReference>
<evidence type="ECO:0000256" key="5">
    <source>
        <dbReference type="ARBA" id="ARBA00022840"/>
    </source>
</evidence>
<dbReference type="InterPro" id="IPR027417">
    <property type="entry name" value="P-loop_NTPase"/>
</dbReference>
<proteinExistence type="predicted"/>
<evidence type="ECO:0000256" key="1">
    <source>
        <dbReference type="ARBA" id="ARBA00012552"/>
    </source>
</evidence>
<dbReference type="Gene3D" id="3.40.50.300">
    <property type="entry name" value="P-loop containing nucleotide triphosphate hydrolases"/>
    <property type="match status" value="2"/>
</dbReference>
<evidence type="ECO:0000256" key="4">
    <source>
        <dbReference type="ARBA" id="ARBA00022806"/>
    </source>
</evidence>
<dbReference type="CDD" id="cd00268">
    <property type="entry name" value="DEADc"/>
    <property type="match status" value="1"/>
</dbReference>
<dbReference type="InterPro" id="IPR050547">
    <property type="entry name" value="DEAD_box_RNA_helicases"/>
</dbReference>
<keyword evidence="6" id="KW-0732">Signal</keyword>
<dbReference type="SMART" id="SM00487">
    <property type="entry name" value="DEXDc"/>
    <property type="match status" value="1"/>
</dbReference>
<dbReference type="PANTHER" id="PTHR47963">
    <property type="entry name" value="DEAD-BOX ATP-DEPENDENT RNA HELICASE 47, MITOCHONDRIAL"/>
    <property type="match status" value="1"/>
</dbReference>
<dbReference type="AlphaFoldDB" id="A0A7S3JZC7"/>
<keyword evidence="2" id="KW-0547">Nucleotide-binding</keyword>
<feature type="signal peptide" evidence="6">
    <location>
        <begin position="1"/>
        <end position="18"/>
    </location>
</feature>
<keyword evidence="5" id="KW-0067">ATP-binding</keyword>
<protein>
    <recommendedName>
        <fullName evidence="1">RNA helicase</fullName>
        <ecNumber evidence="1">3.6.4.13</ecNumber>
    </recommendedName>
</protein>
<name>A0A7S3JZC7_9STRA</name>
<dbReference type="EC" id="3.6.4.13" evidence="1"/>
<feature type="domain" description="Helicase ATP-binding" evidence="7">
    <location>
        <begin position="202"/>
        <end position="373"/>
    </location>
</feature>
<dbReference type="SMART" id="SM00490">
    <property type="entry name" value="HELICc"/>
    <property type="match status" value="1"/>
</dbReference>
<gene>
    <name evidence="9" type="ORF">ALAG00032_LOCUS10441</name>
</gene>
<dbReference type="PANTHER" id="PTHR47963:SF8">
    <property type="entry name" value="ATP-DEPENDENT RNA HELICASE DEAD"/>
    <property type="match status" value="1"/>
</dbReference>
<feature type="domain" description="Helicase C-terminal" evidence="8">
    <location>
        <begin position="427"/>
        <end position="586"/>
    </location>
</feature>
<dbReference type="Pfam" id="PF00271">
    <property type="entry name" value="Helicase_C"/>
    <property type="match status" value="1"/>
</dbReference>
<dbReference type="InterPro" id="IPR011545">
    <property type="entry name" value="DEAD/DEAH_box_helicase_dom"/>
</dbReference>
<reference evidence="9" key="1">
    <citation type="submission" date="2021-01" db="EMBL/GenBank/DDBJ databases">
        <authorList>
            <person name="Corre E."/>
            <person name="Pelletier E."/>
            <person name="Niang G."/>
            <person name="Scheremetjew M."/>
            <person name="Finn R."/>
            <person name="Kale V."/>
            <person name="Holt S."/>
            <person name="Cochrane G."/>
            <person name="Meng A."/>
            <person name="Brown T."/>
            <person name="Cohen L."/>
        </authorList>
    </citation>
    <scope>NUCLEOTIDE SEQUENCE</scope>
    <source>
        <strain evidence="9">CCMP1510</strain>
    </source>
</reference>
<dbReference type="GO" id="GO:0003723">
    <property type="term" value="F:RNA binding"/>
    <property type="evidence" value="ECO:0007669"/>
    <property type="project" value="TreeGrafter"/>
</dbReference>
<sequence>MKLLCVLCLFIFGDRSLAWISYVAPMKYICRSAKSARKKKIEIDDLETRLESKFAKMKQSPRQFISEEDEVEPVEVPKTHFGSWKKSAKLGGQRGFLLRAPPSPITDRVSRKKKSIKPSEEFDEIQQKKKIQVVRHKENLVQVEQNVRTLSSIVTDEKTTKVNDRESSANEGFDSLHLERWNQRLVQDFPDGPTHIQKVTVQALREQDGNLMMSAATGSGKSLAFLLPVMAAIDENDTRPQVLVIAPTRDLAAQLARVATEYAPDGIRVATLFGGANLKRQLDTFRKRRPHLVVGTPGRLAEAVFEHGILKLAGLKFCIIDEADEANKSTYIVDVDALLSSLSSSCRLVLSSATCSSLLISEHRIMTSIERIAADCDRKGLCINGGLFSSNHEEKIGAKSVVNALAPRERVAHARLITRSDREAFEALRKVLRAKDPPVSAALVFVDSPQVARDLASSLTNKCNLPTLLLTGQESAASREAALRTLRRLAAIPLVNGEDPVVLVATEVAARGLDAPAISHVINYLSLPSSAGHYAHRGGRTARGPRGKSGFVLTIARARESRIIDKLQCDLGLTIYPVETRLGSLVLLNNSKL</sequence>
<dbReference type="EMBL" id="HBIJ01015644">
    <property type="protein sequence ID" value="CAE0369677.1"/>
    <property type="molecule type" value="Transcribed_RNA"/>
</dbReference>
<dbReference type="PROSITE" id="PS51192">
    <property type="entry name" value="HELICASE_ATP_BIND_1"/>
    <property type="match status" value="1"/>
</dbReference>
<dbReference type="GO" id="GO:0016787">
    <property type="term" value="F:hydrolase activity"/>
    <property type="evidence" value="ECO:0007669"/>
    <property type="project" value="UniProtKB-KW"/>
</dbReference>
<dbReference type="PROSITE" id="PS51194">
    <property type="entry name" value="HELICASE_CTER"/>
    <property type="match status" value="1"/>
</dbReference>
<evidence type="ECO:0000256" key="2">
    <source>
        <dbReference type="ARBA" id="ARBA00022741"/>
    </source>
</evidence>
<keyword evidence="3" id="KW-0378">Hydrolase</keyword>